<keyword evidence="1" id="KW-0472">Membrane</keyword>
<feature type="transmembrane region" description="Helical" evidence="1">
    <location>
        <begin position="6"/>
        <end position="26"/>
    </location>
</feature>
<reference evidence="2" key="1">
    <citation type="submission" date="2022-10" db="EMBL/GenBank/DDBJ databases">
        <authorList>
            <person name="Yue Y."/>
        </authorList>
    </citation>
    <scope>NUCLEOTIDE SEQUENCE</scope>
    <source>
        <strain evidence="2">Z654</strain>
    </source>
</reference>
<organism evidence="2 3">
    <name type="scientific">Halocynthiibacter halioticoli</name>
    <dbReference type="NCBI Taxonomy" id="2986804"/>
    <lineage>
        <taxon>Bacteria</taxon>
        <taxon>Pseudomonadati</taxon>
        <taxon>Pseudomonadota</taxon>
        <taxon>Alphaproteobacteria</taxon>
        <taxon>Rhodobacterales</taxon>
        <taxon>Paracoccaceae</taxon>
        <taxon>Halocynthiibacter</taxon>
    </lineage>
</organism>
<sequence length="74" mass="7665">MDADLFFVIGLGVGVLTVPPILGAMFDGRSPRTAAIMVLISGGMIALASSQKPGGYTINEIPEVVSRVANKYIG</sequence>
<evidence type="ECO:0000313" key="3">
    <source>
        <dbReference type="Proteomes" id="UP001208041"/>
    </source>
</evidence>
<proteinExistence type="predicted"/>
<keyword evidence="1" id="KW-1133">Transmembrane helix</keyword>
<comment type="caution">
    <text evidence="2">The sequence shown here is derived from an EMBL/GenBank/DDBJ whole genome shotgun (WGS) entry which is preliminary data.</text>
</comment>
<name>A0AAE3J144_9RHOB</name>
<evidence type="ECO:0008006" key="4">
    <source>
        <dbReference type="Google" id="ProtNLM"/>
    </source>
</evidence>
<dbReference type="Proteomes" id="UP001208041">
    <property type="component" value="Unassembled WGS sequence"/>
</dbReference>
<gene>
    <name evidence="2" type="ORF">OH136_01955</name>
</gene>
<protein>
    <recommendedName>
        <fullName evidence="4">50S ribosomal protein L35</fullName>
    </recommendedName>
</protein>
<keyword evidence="3" id="KW-1185">Reference proteome</keyword>
<dbReference type="RefSeq" id="WP_263952148.1">
    <property type="nucleotide sequence ID" value="NZ_JAOYFC010000001.1"/>
</dbReference>
<dbReference type="EMBL" id="JAOYFC010000001">
    <property type="protein sequence ID" value="MCV6823307.1"/>
    <property type="molecule type" value="Genomic_DNA"/>
</dbReference>
<accession>A0AAE3J144</accession>
<evidence type="ECO:0000313" key="2">
    <source>
        <dbReference type="EMBL" id="MCV6823307.1"/>
    </source>
</evidence>
<keyword evidence="1" id="KW-0812">Transmembrane</keyword>
<feature type="transmembrane region" description="Helical" evidence="1">
    <location>
        <begin position="33"/>
        <end position="50"/>
    </location>
</feature>
<evidence type="ECO:0000256" key="1">
    <source>
        <dbReference type="SAM" id="Phobius"/>
    </source>
</evidence>
<dbReference type="AlphaFoldDB" id="A0AAE3J144"/>